<feature type="domain" description="Cadherin" evidence="15">
    <location>
        <begin position="663"/>
        <end position="763"/>
    </location>
</feature>
<dbReference type="AlphaFoldDB" id="A0A0M3IME1"/>
<feature type="domain" description="Cadherin" evidence="15">
    <location>
        <begin position="113"/>
        <end position="244"/>
    </location>
</feature>
<dbReference type="PANTHER" id="PTHR24027:SF422">
    <property type="entry name" value="CADHERIN DOMAIN-CONTAINING PROTEIN"/>
    <property type="match status" value="1"/>
</dbReference>
<dbReference type="GO" id="GO:0007156">
    <property type="term" value="P:homophilic cell adhesion via plasma membrane adhesion molecules"/>
    <property type="evidence" value="ECO:0007669"/>
    <property type="project" value="InterPro"/>
</dbReference>
<feature type="domain" description="Cadherin" evidence="15">
    <location>
        <begin position="9"/>
        <end position="112"/>
    </location>
</feature>
<evidence type="ECO:0000256" key="8">
    <source>
        <dbReference type="ARBA" id="ARBA00022837"/>
    </source>
</evidence>
<keyword evidence="13" id="KW-0325">Glycoprotein</keyword>
<dbReference type="GO" id="GO:0048589">
    <property type="term" value="P:developmental growth"/>
    <property type="evidence" value="ECO:0007669"/>
    <property type="project" value="UniProtKB-ARBA"/>
</dbReference>
<keyword evidence="7" id="KW-0677">Repeat</keyword>
<evidence type="ECO:0000256" key="10">
    <source>
        <dbReference type="ARBA" id="ARBA00022989"/>
    </source>
</evidence>
<evidence type="ECO:0000256" key="4">
    <source>
        <dbReference type="ARBA" id="ARBA00022692"/>
    </source>
</evidence>
<dbReference type="GO" id="GO:0007411">
    <property type="term" value="P:axon guidance"/>
    <property type="evidence" value="ECO:0007669"/>
    <property type="project" value="UniProtKB-ARBA"/>
</dbReference>
<keyword evidence="11" id="KW-0472">Membrane</keyword>
<comment type="subcellular location">
    <subcellularLocation>
        <location evidence="1">Cell membrane</location>
        <topology evidence="1">Single-pass type I membrane protein</topology>
    </subcellularLocation>
</comment>
<dbReference type="Pfam" id="PF00028">
    <property type="entry name" value="Cadherin"/>
    <property type="match status" value="6"/>
</dbReference>
<protein>
    <submittedName>
        <fullName evidence="17">Cadherin domain protein</fullName>
    </submittedName>
</protein>
<dbReference type="PROSITE" id="PS00232">
    <property type="entry name" value="CADHERIN_1"/>
    <property type="match status" value="3"/>
</dbReference>
<proteinExistence type="predicted"/>
<keyword evidence="5" id="KW-0479">Metal-binding</keyword>
<keyword evidence="3" id="KW-0245">EGF-like domain</keyword>
<keyword evidence="4" id="KW-0812">Transmembrane</keyword>
<dbReference type="FunFam" id="2.60.40.60:FF:000123">
    <property type="entry name" value="Protocadherin beta 4"/>
    <property type="match status" value="1"/>
</dbReference>
<evidence type="ECO:0000256" key="12">
    <source>
        <dbReference type="ARBA" id="ARBA00023157"/>
    </source>
</evidence>
<feature type="domain" description="Cadherin" evidence="15">
    <location>
        <begin position="245"/>
        <end position="350"/>
    </location>
</feature>
<dbReference type="InterPro" id="IPR039808">
    <property type="entry name" value="Cadherin"/>
</dbReference>
<keyword evidence="12" id="KW-1015">Disulfide bond</keyword>
<dbReference type="CDD" id="cd11304">
    <property type="entry name" value="Cadherin_repeat"/>
    <property type="match status" value="10"/>
</dbReference>
<evidence type="ECO:0000256" key="3">
    <source>
        <dbReference type="ARBA" id="ARBA00022536"/>
    </source>
</evidence>
<feature type="domain" description="Cadherin" evidence="15">
    <location>
        <begin position="554"/>
        <end position="662"/>
    </location>
</feature>
<evidence type="ECO:0000313" key="17">
    <source>
        <dbReference type="WBParaSite" id="ALUE_0001991901-mRNA-1"/>
    </source>
</evidence>
<dbReference type="WBParaSite" id="ALUE_0001991901-mRNA-1">
    <property type="protein sequence ID" value="ALUE_0001991901-mRNA-1"/>
    <property type="gene ID" value="ALUE_0001991901"/>
</dbReference>
<dbReference type="FunFam" id="2.60.40.60:FF:000116">
    <property type="entry name" value="Dachsous cadherin-related 2"/>
    <property type="match status" value="1"/>
</dbReference>
<dbReference type="SUPFAM" id="SSF49313">
    <property type="entry name" value="Cadherin-like"/>
    <property type="match status" value="11"/>
</dbReference>
<dbReference type="GO" id="GO:0045296">
    <property type="term" value="F:cadherin binding"/>
    <property type="evidence" value="ECO:0007669"/>
    <property type="project" value="TreeGrafter"/>
</dbReference>
<feature type="domain" description="Cadherin" evidence="15">
    <location>
        <begin position="974"/>
        <end position="1076"/>
    </location>
</feature>
<dbReference type="PRINTS" id="PR00205">
    <property type="entry name" value="CADHERIN"/>
</dbReference>
<feature type="domain" description="Cadherin" evidence="15">
    <location>
        <begin position="869"/>
        <end position="973"/>
    </location>
</feature>
<feature type="domain" description="Cadherin" evidence="15">
    <location>
        <begin position="764"/>
        <end position="868"/>
    </location>
</feature>
<dbReference type="GO" id="GO:0005509">
    <property type="term" value="F:calcium ion binding"/>
    <property type="evidence" value="ECO:0007669"/>
    <property type="project" value="UniProtKB-UniRule"/>
</dbReference>
<organism evidence="16 17">
    <name type="scientific">Ascaris lumbricoides</name>
    <name type="common">Giant roundworm</name>
    <dbReference type="NCBI Taxonomy" id="6252"/>
    <lineage>
        <taxon>Eukaryota</taxon>
        <taxon>Metazoa</taxon>
        <taxon>Ecdysozoa</taxon>
        <taxon>Nematoda</taxon>
        <taxon>Chromadorea</taxon>
        <taxon>Rhabditida</taxon>
        <taxon>Spirurina</taxon>
        <taxon>Ascaridomorpha</taxon>
        <taxon>Ascaridoidea</taxon>
        <taxon>Ascarididae</taxon>
        <taxon>Ascaris</taxon>
    </lineage>
</organism>
<dbReference type="GO" id="GO:0008013">
    <property type="term" value="F:beta-catenin binding"/>
    <property type="evidence" value="ECO:0007669"/>
    <property type="project" value="TreeGrafter"/>
</dbReference>
<dbReference type="InterPro" id="IPR015919">
    <property type="entry name" value="Cadherin-like_sf"/>
</dbReference>
<evidence type="ECO:0000256" key="2">
    <source>
        <dbReference type="ARBA" id="ARBA00022475"/>
    </source>
</evidence>
<dbReference type="Gene3D" id="2.60.40.60">
    <property type="entry name" value="Cadherins"/>
    <property type="match status" value="11"/>
</dbReference>
<dbReference type="FunFam" id="2.60.40.60:FF:000039">
    <property type="entry name" value="FAT atypical cadherin 3"/>
    <property type="match status" value="1"/>
</dbReference>
<dbReference type="SMART" id="SM00112">
    <property type="entry name" value="CA"/>
    <property type="match status" value="9"/>
</dbReference>
<dbReference type="PANTHER" id="PTHR24027">
    <property type="entry name" value="CADHERIN-23"/>
    <property type="match status" value="1"/>
</dbReference>
<feature type="domain" description="Cadherin" evidence="15">
    <location>
        <begin position="453"/>
        <end position="553"/>
    </location>
</feature>
<evidence type="ECO:0000313" key="16">
    <source>
        <dbReference type="Proteomes" id="UP000036681"/>
    </source>
</evidence>
<dbReference type="PROSITE" id="PS50268">
    <property type="entry name" value="CADHERIN_2"/>
    <property type="match status" value="10"/>
</dbReference>
<evidence type="ECO:0000256" key="5">
    <source>
        <dbReference type="ARBA" id="ARBA00022723"/>
    </source>
</evidence>
<keyword evidence="2" id="KW-1003">Cell membrane</keyword>
<feature type="domain" description="Cadherin" evidence="15">
    <location>
        <begin position="351"/>
        <end position="452"/>
    </location>
</feature>
<keyword evidence="16" id="KW-1185">Reference proteome</keyword>
<keyword evidence="8 14" id="KW-0106">Calcium</keyword>
<keyword evidence="10" id="KW-1133">Transmembrane helix</keyword>
<dbReference type="FunFam" id="2.60.40.60:FF:000020">
    <property type="entry name" value="Dachsous cadherin-related 1b"/>
    <property type="match status" value="1"/>
</dbReference>
<dbReference type="GO" id="GO:0016342">
    <property type="term" value="C:catenin complex"/>
    <property type="evidence" value="ECO:0007669"/>
    <property type="project" value="TreeGrafter"/>
</dbReference>
<evidence type="ECO:0000259" key="15">
    <source>
        <dbReference type="PROSITE" id="PS50268"/>
    </source>
</evidence>
<evidence type="ECO:0000256" key="11">
    <source>
        <dbReference type="ARBA" id="ARBA00023136"/>
    </source>
</evidence>
<keyword evidence="6" id="KW-0732">Signal</keyword>
<keyword evidence="9" id="KW-0130">Cell adhesion</keyword>
<sequence>MDADALHFLQREYRATVVENRTSLTPEPLLTVAAVDPNLGEAIMYRILNPRPEFVIGAGSGLLSWTGIPLDRELTPHIKLVVQGRTSGSKWESVQCLVVIEVEDVNDCAPRFLGIPYLAAVPRDAKPGEKALNVKAVDGDEGNNGAVRHGRTSGSKWESIQCLVVIEVEDVNDCAPRFLGIPYLAAVPRDAKPGEKALNVKAVDGDEGNNGAVRHGRTSGSKWESIQCLVVIEVEDVNDCAPRFLGIPYLAAVPRDAKPGEKALNVKAVDGDEGNNGAVRHVFHLYSLLAGTSHFKINKYDGRITVAQSFENLSSTSIVLTVIASDQGRPQLSSNTTVVIELVDRAMPIFTHRLYRSRISESAPVGSAVLTVKAISNMGSRIGYIIASGDPEKHFRIDFDSGALSVHKSLDREHCAAYNLSIAAVDVTRNNVSSECTVVISVDDVNDNPPRFEIPFYEVYVSESAPIGTEIIQIIAHDPDSTDASVSYGISGANASVLSVDTMTGQIILMKQLDFELQQLYIFTATASDSDQLASHATLVLHVEDVNDMAPKFTPPVVRSTIRDDSQPGQFIAKMMVDDMDTVSSVAGGHRFLFSVIDGDETLIDIDKHSGVVMLARAIESEDLELRYKHLNISVSDGVFTAYAQLVVEVVASPTRRPLPRFEQAQYSASINENGKIGAAVITVHARDGIPPLKYALGGSKDGRAWPLVIDEDTGKVVTRISLDYEKQSIYRIPLLVTDAGGRRAFSTLILNVVDENDNVPSFVASEYEMSVLADAEDGEAIFMVLAVDEDIGDQLEYTIVPDGSAYSNYVKVHPKQGIVSLQKPVRELVGERITLFVRATDLANPPHQSEARVIIAVQPNNVSLPHFSNHHYLFTVAEDAPIGTVIGRVQQNEQQLIPNVRFSTAPSSQSSGLPISVDQSSGKLIVSSLLDREKVAEWRFMVRVTAVDDETAGTLAMVTVRVSDVNDNAPQFQGAYERIAIAEDSPVGTSVAVLSATDADSGPNSRIFFSIEKNEGSSAFKMDRESGWLMVAEPLDRETKEEYVIMVIASDEGHLTSRKNLTVLVTDANDSPPIFDRNYYVVELDLEKIRIGQQLLHMTVTIVISRLFQA</sequence>
<evidence type="ECO:0000256" key="13">
    <source>
        <dbReference type="ARBA" id="ARBA00023180"/>
    </source>
</evidence>
<evidence type="ECO:0000256" key="6">
    <source>
        <dbReference type="ARBA" id="ARBA00022729"/>
    </source>
</evidence>
<dbReference type="InterPro" id="IPR020894">
    <property type="entry name" value="Cadherin_CS"/>
</dbReference>
<accession>A0A0M3IME1</accession>
<evidence type="ECO:0000256" key="1">
    <source>
        <dbReference type="ARBA" id="ARBA00004251"/>
    </source>
</evidence>
<evidence type="ECO:0000256" key="7">
    <source>
        <dbReference type="ARBA" id="ARBA00022737"/>
    </source>
</evidence>
<dbReference type="GO" id="GO:0016477">
    <property type="term" value="P:cell migration"/>
    <property type="evidence" value="ECO:0007669"/>
    <property type="project" value="TreeGrafter"/>
</dbReference>
<evidence type="ECO:0000256" key="9">
    <source>
        <dbReference type="ARBA" id="ARBA00022889"/>
    </source>
</evidence>
<name>A0A0M3IME1_ASCLU</name>
<dbReference type="InterPro" id="IPR002126">
    <property type="entry name" value="Cadherin-like_dom"/>
</dbReference>
<dbReference type="GO" id="GO:0001736">
    <property type="term" value="P:establishment of planar polarity"/>
    <property type="evidence" value="ECO:0007669"/>
    <property type="project" value="UniProtKB-ARBA"/>
</dbReference>
<dbReference type="GO" id="GO:0048513">
    <property type="term" value="P:animal organ development"/>
    <property type="evidence" value="ECO:0007669"/>
    <property type="project" value="UniProtKB-ARBA"/>
</dbReference>
<reference evidence="17" key="1">
    <citation type="submission" date="2017-02" db="UniProtKB">
        <authorList>
            <consortium name="WormBaseParasite"/>
        </authorList>
    </citation>
    <scope>IDENTIFICATION</scope>
</reference>
<dbReference type="Proteomes" id="UP000036681">
    <property type="component" value="Unplaced"/>
</dbReference>
<evidence type="ECO:0000256" key="14">
    <source>
        <dbReference type="PROSITE-ProRule" id="PRU00043"/>
    </source>
</evidence>
<dbReference type="GO" id="GO:0007163">
    <property type="term" value="P:establishment or maintenance of cell polarity"/>
    <property type="evidence" value="ECO:0007669"/>
    <property type="project" value="UniProtKB-ARBA"/>
</dbReference>